<accession>A0A7W6MCF4</accession>
<dbReference type="SUPFAM" id="SSF53474">
    <property type="entry name" value="alpha/beta-Hydrolases"/>
    <property type="match status" value="1"/>
</dbReference>
<name>A0A7W6MCF4_9HYPH</name>
<protein>
    <submittedName>
        <fullName evidence="1">Putative dienelactone hydrolase</fullName>
    </submittedName>
</protein>
<keyword evidence="2" id="KW-1185">Reference proteome</keyword>
<evidence type="ECO:0000313" key="2">
    <source>
        <dbReference type="Proteomes" id="UP000524492"/>
    </source>
</evidence>
<organism evidence="1 2">
    <name type="scientific">Rhizobium aethiopicum</name>
    <dbReference type="NCBI Taxonomy" id="1138170"/>
    <lineage>
        <taxon>Bacteria</taxon>
        <taxon>Pseudomonadati</taxon>
        <taxon>Pseudomonadota</taxon>
        <taxon>Alphaproteobacteria</taxon>
        <taxon>Hyphomicrobiales</taxon>
        <taxon>Rhizobiaceae</taxon>
        <taxon>Rhizobium/Agrobacterium group</taxon>
        <taxon>Rhizobium</taxon>
    </lineage>
</organism>
<comment type="caution">
    <text evidence="1">The sequence shown here is derived from an EMBL/GenBank/DDBJ whole genome shotgun (WGS) entry which is preliminary data.</text>
</comment>
<dbReference type="GO" id="GO:0016787">
    <property type="term" value="F:hydrolase activity"/>
    <property type="evidence" value="ECO:0007669"/>
    <property type="project" value="UniProtKB-KW"/>
</dbReference>
<dbReference type="Proteomes" id="UP000524492">
    <property type="component" value="Unassembled WGS sequence"/>
</dbReference>
<dbReference type="PIRSF" id="PIRSF031982">
    <property type="entry name" value="UCP031982_abhydr"/>
    <property type="match status" value="1"/>
</dbReference>
<dbReference type="Gene3D" id="3.40.50.1820">
    <property type="entry name" value="alpha/beta hydrolase"/>
    <property type="match status" value="1"/>
</dbReference>
<dbReference type="InterPro" id="IPR029058">
    <property type="entry name" value="AB_hydrolase_fold"/>
</dbReference>
<evidence type="ECO:0000313" key="1">
    <source>
        <dbReference type="EMBL" id="MBB4190161.1"/>
    </source>
</evidence>
<sequence>MSSETLFAQATQMKLGFREGILYDDRRPDWDAAGPRPVRWSLWYPAADDARECEIQERSWFRKAAVARDAPIRPSDRPYSLVLLSHGTGGSAAGLEWLARRLVNRGFAALGVDHHGNTGSEDYRAEGFASLWERAPDLSLMLDRRHDWLGDLAGRIDADRVFAAGFSAGAYSVMLLLGAVTQFSQFEPSRLKPGGPLGPREFPDLADHIPSLLRTSEVFRESWSRMSQCYRDDRITAALLCAPGRSILGFSEESLKTVEAPALILVGDADKAAPAEECSSWLHERLTGSALKIFGGGLGHYIFVPEGTGLGMAFAAELFTDPPGIERGAVHDEIAALSAALFHDGDAGAIG</sequence>
<gene>
    <name evidence="1" type="ORF">GGD53_000277</name>
</gene>
<reference evidence="1 2" key="1">
    <citation type="submission" date="2020-08" db="EMBL/GenBank/DDBJ databases">
        <title>Genomic Encyclopedia of Type Strains, Phase IV (KMG-V): Genome sequencing to study the core and pangenomes of soil and plant-associated prokaryotes.</title>
        <authorList>
            <person name="Whitman W."/>
        </authorList>
    </citation>
    <scope>NUCLEOTIDE SEQUENCE [LARGE SCALE GENOMIC DNA]</scope>
    <source>
        <strain evidence="1 2">SEMIA 4074</strain>
    </source>
</reference>
<dbReference type="EMBL" id="JACIFV010000001">
    <property type="protein sequence ID" value="MBB4190161.1"/>
    <property type="molecule type" value="Genomic_DNA"/>
</dbReference>
<proteinExistence type="predicted"/>
<dbReference type="AlphaFoldDB" id="A0A7W6MCF4"/>
<keyword evidence="1" id="KW-0378">Hydrolase</keyword>
<dbReference type="InterPro" id="IPR016986">
    <property type="entry name" value="UCP031982_abhydr"/>
</dbReference>